<evidence type="ECO:0000313" key="6">
    <source>
        <dbReference type="WBParaSite" id="BXY_0803500.1"/>
    </source>
</evidence>
<dbReference type="WBParaSite" id="BXY_0803500.1">
    <property type="protein sequence ID" value="BXY_0803500.1"/>
    <property type="gene ID" value="BXY_0803500"/>
</dbReference>
<dbReference type="SMART" id="SM00587">
    <property type="entry name" value="CHK"/>
    <property type="match status" value="1"/>
</dbReference>
<keyword evidence="5" id="KW-1185">Reference proteome</keyword>
<protein>
    <submittedName>
        <fullName evidence="2">(pine wood nematode) hypothetical protein</fullName>
    </submittedName>
    <submittedName>
        <fullName evidence="6">CHK domain-containing protein</fullName>
    </submittedName>
</protein>
<dbReference type="Gene3D" id="3.90.1200.10">
    <property type="match status" value="1"/>
</dbReference>
<evidence type="ECO:0000313" key="2">
    <source>
        <dbReference type="EMBL" id="CAD5227295.1"/>
    </source>
</evidence>
<dbReference type="OrthoDB" id="5915577at2759"/>
<name>A0A1I7S4V2_BURXY</name>
<dbReference type="EMBL" id="CAJFDI010000004">
    <property type="protein sequence ID" value="CAD5227295.1"/>
    <property type="molecule type" value="Genomic_DNA"/>
</dbReference>
<feature type="domain" description="CHK kinase-like" evidence="1">
    <location>
        <begin position="127"/>
        <end position="313"/>
    </location>
</feature>
<reference evidence="3" key="2">
    <citation type="submission" date="2020-08" db="EMBL/GenBank/DDBJ databases">
        <authorList>
            <person name="Kikuchi T."/>
        </authorList>
    </citation>
    <scope>NUCLEOTIDE SEQUENCE</scope>
    <source>
        <strain evidence="2">Ka4C1</strain>
    </source>
</reference>
<dbReference type="Proteomes" id="UP000582659">
    <property type="component" value="Unassembled WGS sequence"/>
</dbReference>
<sequence length="391" mass="44498">MSLEGLPDDFVLSTLRTSECFQRVKNGKKIVNVSPSVLSKDGYLSIVYLVEVIFNDDSKFSCILKIPSAKRYIEAMGQDEKNANLAPLETLHNRECQAFEILRQCNTTAPKLYASKQVVDVAKDSGYVLMESFVDNAAVFGIFTAPTEEQCINVAHNLGKLRAEVAKVPLESYSMWNEPFRVEQDMLTVLMQKHIPALIKHDKETFGPLTEELEPFTNRKTFSYLMKGHAEKLGVQSLTHGDLHGGNMIVKLNPDGSRSNEIASFIDWQTSFCGNSLYDLTTFLSFADAKTRHKMEKIVLDEYYNTYLEHCQSPDPNFSREICQELYDIALMMSGIEWQHWFGILTDNSGNMNEDDMKELKEKLAVQTRDVIQDAIRLIRKYDLQSLINNA</sequence>
<proteinExistence type="predicted"/>
<evidence type="ECO:0000313" key="4">
    <source>
        <dbReference type="Proteomes" id="UP000095284"/>
    </source>
</evidence>
<dbReference type="InterPro" id="IPR012877">
    <property type="entry name" value="Dhs-27"/>
</dbReference>
<dbReference type="eggNOG" id="ENOG502S600">
    <property type="taxonomic scope" value="Eukaryota"/>
</dbReference>
<dbReference type="InterPro" id="IPR011009">
    <property type="entry name" value="Kinase-like_dom_sf"/>
</dbReference>
<accession>A0A1I7S4V2</accession>
<dbReference type="Proteomes" id="UP000659654">
    <property type="component" value="Unassembled WGS sequence"/>
</dbReference>
<organism evidence="4 6">
    <name type="scientific">Bursaphelenchus xylophilus</name>
    <name type="common">Pinewood nematode worm</name>
    <name type="synonym">Aphelenchoides xylophilus</name>
    <dbReference type="NCBI Taxonomy" id="6326"/>
    <lineage>
        <taxon>Eukaryota</taxon>
        <taxon>Metazoa</taxon>
        <taxon>Ecdysozoa</taxon>
        <taxon>Nematoda</taxon>
        <taxon>Chromadorea</taxon>
        <taxon>Rhabditida</taxon>
        <taxon>Tylenchina</taxon>
        <taxon>Tylenchomorpha</taxon>
        <taxon>Aphelenchoidea</taxon>
        <taxon>Aphelenchoididae</taxon>
        <taxon>Bursaphelenchus</taxon>
    </lineage>
</organism>
<dbReference type="Pfam" id="PF07914">
    <property type="entry name" value="DUF1679"/>
    <property type="match status" value="1"/>
</dbReference>
<evidence type="ECO:0000259" key="1">
    <source>
        <dbReference type="SMART" id="SM00587"/>
    </source>
</evidence>
<dbReference type="SUPFAM" id="SSF56112">
    <property type="entry name" value="Protein kinase-like (PK-like)"/>
    <property type="match status" value="1"/>
</dbReference>
<gene>
    <name evidence="2" type="ORF">BXYJ_LOCUS9840</name>
</gene>
<dbReference type="EMBL" id="CAJFCV020000004">
    <property type="protein sequence ID" value="CAG9117397.1"/>
    <property type="molecule type" value="Genomic_DNA"/>
</dbReference>
<dbReference type="InterPro" id="IPR052961">
    <property type="entry name" value="Oxido-Kinase-like_Enzymes"/>
</dbReference>
<dbReference type="AlphaFoldDB" id="A0A1I7S4V2"/>
<dbReference type="PANTHER" id="PTHR23020:SF41">
    <property type="entry name" value="AMINOGLYCOSIDE PHOSPHOTRANSFERASE DOMAIN-CONTAINING PROTEIN"/>
    <property type="match status" value="1"/>
</dbReference>
<dbReference type="Proteomes" id="UP000095284">
    <property type="component" value="Unplaced"/>
</dbReference>
<dbReference type="InterPro" id="IPR015897">
    <property type="entry name" value="CHK_kinase-like"/>
</dbReference>
<reference evidence="6" key="1">
    <citation type="submission" date="2016-11" db="UniProtKB">
        <authorList>
            <consortium name="WormBaseParasite"/>
        </authorList>
    </citation>
    <scope>IDENTIFICATION</scope>
</reference>
<evidence type="ECO:0000313" key="3">
    <source>
        <dbReference type="EMBL" id="CAG9117397.1"/>
    </source>
</evidence>
<evidence type="ECO:0000313" key="5">
    <source>
        <dbReference type="Proteomes" id="UP000659654"/>
    </source>
</evidence>
<dbReference type="PANTHER" id="PTHR23020">
    <property type="entry name" value="UNCHARACTERIZED NUCLEAR HORMONE RECEPTOR-RELATED"/>
    <property type="match status" value="1"/>
</dbReference>